<evidence type="ECO:0000313" key="3">
    <source>
        <dbReference type="EMBL" id="KAK4180068.1"/>
    </source>
</evidence>
<feature type="signal peptide" evidence="2">
    <location>
        <begin position="1"/>
        <end position="21"/>
    </location>
</feature>
<keyword evidence="2" id="KW-0732">Signal</keyword>
<feature type="region of interest" description="Disordered" evidence="1">
    <location>
        <begin position="23"/>
        <end position="51"/>
    </location>
</feature>
<gene>
    <name evidence="3" type="ORF">QBC36DRAFT_46483</name>
</gene>
<reference evidence="3" key="2">
    <citation type="submission" date="2023-05" db="EMBL/GenBank/DDBJ databases">
        <authorList>
            <consortium name="Lawrence Berkeley National Laboratory"/>
            <person name="Steindorff A."/>
            <person name="Hensen N."/>
            <person name="Bonometti L."/>
            <person name="Westerberg I."/>
            <person name="Brannstrom I.O."/>
            <person name="Guillou S."/>
            <person name="Cros-Aarteil S."/>
            <person name="Calhoun S."/>
            <person name="Haridas S."/>
            <person name="Kuo A."/>
            <person name="Mondo S."/>
            <person name="Pangilinan J."/>
            <person name="Riley R."/>
            <person name="Labutti K."/>
            <person name="Andreopoulos B."/>
            <person name="Lipzen A."/>
            <person name="Chen C."/>
            <person name="Yanf M."/>
            <person name="Daum C."/>
            <person name="Ng V."/>
            <person name="Clum A."/>
            <person name="Ohm R."/>
            <person name="Martin F."/>
            <person name="Silar P."/>
            <person name="Natvig D."/>
            <person name="Lalanne C."/>
            <person name="Gautier V."/>
            <person name="Ament-Velasquez S.L."/>
            <person name="Kruys A."/>
            <person name="Hutchinson M.I."/>
            <person name="Powell A.J."/>
            <person name="Barry K."/>
            <person name="Miller A.N."/>
            <person name="Grigoriev I.V."/>
            <person name="Debuchy R."/>
            <person name="Gladieux P."/>
            <person name="Thoren M.H."/>
            <person name="Johannesson H."/>
        </authorList>
    </citation>
    <scope>NUCLEOTIDE SEQUENCE</scope>
    <source>
        <strain evidence="3">CBS 892.96</strain>
    </source>
</reference>
<feature type="chain" id="PRO_5042930845" description="Secreted protein" evidence="2">
    <location>
        <begin position="22"/>
        <end position="89"/>
    </location>
</feature>
<reference evidence="3" key="1">
    <citation type="journal article" date="2023" name="Mol. Phylogenet. Evol.">
        <title>Genome-scale phylogeny and comparative genomics of the fungal order Sordariales.</title>
        <authorList>
            <person name="Hensen N."/>
            <person name="Bonometti L."/>
            <person name="Westerberg I."/>
            <person name="Brannstrom I.O."/>
            <person name="Guillou S."/>
            <person name="Cros-Aarteil S."/>
            <person name="Calhoun S."/>
            <person name="Haridas S."/>
            <person name="Kuo A."/>
            <person name="Mondo S."/>
            <person name="Pangilinan J."/>
            <person name="Riley R."/>
            <person name="LaButti K."/>
            <person name="Andreopoulos B."/>
            <person name="Lipzen A."/>
            <person name="Chen C."/>
            <person name="Yan M."/>
            <person name="Daum C."/>
            <person name="Ng V."/>
            <person name="Clum A."/>
            <person name="Steindorff A."/>
            <person name="Ohm R.A."/>
            <person name="Martin F."/>
            <person name="Silar P."/>
            <person name="Natvig D.O."/>
            <person name="Lalanne C."/>
            <person name="Gautier V."/>
            <person name="Ament-Velasquez S.L."/>
            <person name="Kruys A."/>
            <person name="Hutchinson M.I."/>
            <person name="Powell A.J."/>
            <person name="Barry K."/>
            <person name="Miller A.N."/>
            <person name="Grigoriev I.V."/>
            <person name="Debuchy R."/>
            <person name="Gladieux P."/>
            <person name="Hiltunen Thoren M."/>
            <person name="Johannesson H."/>
        </authorList>
    </citation>
    <scope>NUCLEOTIDE SEQUENCE</scope>
    <source>
        <strain evidence="3">CBS 892.96</strain>
    </source>
</reference>
<dbReference type="EMBL" id="MU866104">
    <property type="protein sequence ID" value="KAK4180068.1"/>
    <property type="molecule type" value="Genomic_DNA"/>
</dbReference>
<comment type="caution">
    <text evidence="3">The sequence shown here is derived from an EMBL/GenBank/DDBJ whole genome shotgun (WGS) entry which is preliminary data.</text>
</comment>
<accession>A0AAN7AAG6</accession>
<dbReference type="Proteomes" id="UP001302321">
    <property type="component" value="Unassembled WGS sequence"/>
</dbReference>
<feature type="compositionally biased region" description="Basic and acidic residues" evidence="1">
    <location>
        <begin position="32"/>
        <end position="45"/>
    </location>
</feature>
<proteinExistence type="predicted"/>
<evidence type="ECO:0000256" key="1">
    <source>
        <dbReference type="SAM" id="MobiDB-lite"/>
    </source>
</evidence>
<organism evidence="3 4">
    <name type="scientific">Triangularia setosa</name>
    <dbReference type="NCBI Taxonomy" id="2587417"/>
    <lineage>
        <taxon>Eukaryota</taxon>
        <taxon>Fungi</taxon>
        <taxon>Dikarya</taxon>
        <taxon>Ascomycota</taxon>
        <taxon>Pezizomycotina</taxon>
        <taxon>Sordariomycetes</taxon>
        <taxon>Sordariomycetidae</taxon>
        <taxon>Sordariales</taxon>
        <taxon>Podosporaceae</taxon>
        <taxon>Triangularia</taxon>
    </lineage>
</organism>
<evidence type="ECO:0008006" key="5">
    <source>
        <dbReference type="Google" id="ProtNLM"/>
    </source>
</evidence>
<sequence length="89" mass="10075">MALYRMIHRLILASISLTIRSSHTPTQPNKFLSREAGRTCQRDSADGISRPHPGTVTMQFHMFASNHMHKISISTGPQHFHKKLIVTNP</sequence>
<protein>
    <recommendedName>
        <fullName evidence="5">Secreted protein</fullName>
    </recommendedName>
</protein>
<evidence type="ECO:0000256" key="2">
    <source>
        <dbReference type="SAM" id="SignalP"/>
    </source>
</evidence>
<keyword evidence="4" id="KW-1185">Reference proteome</keyword>
<evidence type="ECO:0000313" key="4">
    <source>
        <dbReference type="Proteomes" id="UP001302321"/>
    </source>
</evidence>
<dbReference type="AlphaFoldDB" id="A0AAN7AAG6"/>
<name>A0AAN7AAG6_9PEZI</name>